<dbReference type="Pfam" id="PF00440">
    <property type="entry name" value="TetR_N"/>
    <property type="match status" value="1"/>
</dbReference>
<evidence type="ECO:0000313" key="8">
    <source>
        <dbReference type="Proteomes" id="UP000187074"/>
    </source>
</evidence>
<keyword evidence="2" id="KW-0805">Transcription regulation</keyword>
<evidence type="ECO:0000256" key="3">
    <source>
        <dbReference type="ARBA" id="ARBA00023125"/>
    </source>
</evidence>
<dbReference type="PANTHER" id="PTHR30055">
    <property type="entry name" value="HTH-TYPE TRANSCRIPTIONAL REGULATOR RUTR"/>
    <property type="match status" value="1"/>
</dbReference>
<protein>
    <submittedName>
        <fullName evidence="7">TetR family transcriptional regulator</fullName>
    </submittedName>
</protein>
<sequence>MRERIVEATSKEIRRSGLRFTMGELAKQLGMSTKTLYGYFPSKDVLIATILHEAIVELQEKEKDIMGNPDLTTLDKLKQCLILIPTDFQFIGLNLITELQRYYPDQWKTLDQFLNKQWGNITELFHEGINQGWLRPFNTKIFIDLYVGGFYRLIEDSAANKSSMTLQEGLREMGEILLAGIIKREA</sequence>
<feature type="domain" description="HTH tetR-type" evidence="6">
    <location>
        <begin position="1"/>
        <end position="58"/>
    </location>
</feature>
<evidence type="ECO:0000256" key="2">
    <source>
        <dbReference type="ARBA" id="ARBA00023015"/>
    </source>
</evidence>
<comment type="caution">
    <text evidence="7">The sequence shown here is derived from an EMBL/GenBank/DDBJ whole genome shotgun (WGS) entry which is preliminary data.</text>
</comment>
<organism evidence="7 8">
    <name type="scientific">Paenibacillus lautus</name>
    <name type="common">Bacillus lautus</name>
    <dbReference type="NCBI Taxonomy" id="1401"/>
    <lineage>
        <taxon>Bacteria</taxon>
        <taxon>Bacillati</taxon>
        <taxon>Bacillota</taxon>
        <taxon>Bacilli</taxon>
        <taxon>Bacillales</taxon>
        <taxon>Paenibacillaceae</taxon>
        <taxon>Paenibacillus</taxon>
    </lineage>
</organism>
<keyword evidence="3 5" id="KW-0238">DNA-binding</keyword>
<dbReference type="Proteomes" id="UP000187074">
    <property type="component" value="Unassembled WGS sequence"/>
</dbReference>
<dbReference type="Gene3D" id="1.10.357.10">
    <property type="entry name" value="Tetracycline Repressor, domain 2"/>
    <property type="match status" value="1"/>
</dbReference>
<keyword evidence="4" id="KW-0804">Transcription</keyword>
<dbReference type="PANTHER" id="PTHR30055:SF175">
    <property type="entry name" value="HTH-TYPE TRANSCRIPTIONAL REPRESSOR KSTR2"/>
    <property type="match status" value="1"/>
</dbReference>
<dbReference type="PROSITE" id="PS50977">
    <property type="entry name" value="HTH_TETR_2"/>
    <property type="match status" value="1"/>
</dbReference>
<evidence type="ECO:0000313" key="7">
    <source>
        <dbReference type="EMBL" id="OME92077.1"/>
    </source>
</evidence>
<gene>
    <name evidence="7" type="ORF">BK123_15715</name>
</gene>
<dbReference type="GO" id="GO:0000976">
    <property type="term" value="F:transcription cis-regulatory region binding"/>
    <property type="evidence" value="ECO:0007669"/>
    <property type="project" value="TreeGrafter"/>
</dbReference>
<dbReference type="GO" id="GO:0003700">
    <property type="term" value="F:DNA-binding transcription factor activity"/>
    <property type="evidence" value="ECO:0007669"/>
    <property type="project" value="TreeGrafter"/>
</dbReference>
<evidence type="ECO:0000256" key="4">
    <source>
        <dbReference type="ARBA" id="ARBA00023163"/>
    </source>
</evidence>
<dbReference type="InterPro" id="IPR050109">
    <property type="entry name" value="HTH-type_TetR-like_transc_reg"/>
</dbReference>
<name>A0A1R1B0P2_PAELA</name>
<dbReference type="STRING" id="1401.BK123_15715"/>
<dbReference type="RefSeq" id="WP_076323337.1">
    <property type="nucleotide sequence ID" value="NZ_MRTF01000005.1"/>
</dbReference>
<dbReference type="SUPFAM" id="SSF46689">
    <property type="entry name" value="Homeodomain-like"/>
    <property type="match status" value="1"/>
</dbReference>
<dbReference type="EMBL" id="MRTF01000005">
    <property type="protein sequence ID" value="OME92077.1"/>
    <property type="molecule type" value="Genomic_DNA"/>
</dbReference>
<feature type="DNA-binding region" description="H-T-H motif" evidence="5">
    <location>
        <begin position="21"/>
        <end position="40"/>
    </location>
</feature>
<evidence type="ECO:0000259" key="6">
    <source>
        <dbReference type="PROSITE" id="PS50977"/>
    </source>
</evidence>
<keyword evidence="1" id="KW-0678">Repressor</keyword>
<dbReference type="SUPFAM" id="SSF48498">
    <property type="entry name" value="Tetracyclin repressor-like, C-terminal domain"/>
    <property type="match status" value="1"/>
</dbReference>
<accession>A0A1R1B0P2</accession>
<dbReference type="InterPro" id="IPR009057">
    <property type="entry name" value="Homeodomain-like_sf"/>
</dbReference>
<reference evidence="7 8" key="1">
    <citation type="submission" date="2016-11" db="EMBL/GenBank/DDBJ databases">
        <title>Paenibacillus species isolates.</title>
        <authorList>
            <person name="Beno S.M."/>
        </authorList>
    </citation>
    <scope>NUCLEOTIDE SEQUENCE [LARGE SCALE GENOMIC DNA]</scope>
    <source>
        <strain evidence="7 8">FSL F4-0100</strain>
    </source>
</reference>
<evidence type="ECO:0000256" key="5">
    <source>
        <dbReference type="PROSITE-ProRule" id="PRU00335"/>
    </source>
</evidence>
<dbReference type="AlphaFoldDB" id="A0A1R1B0P2"/>
<dbReference type="OrthoDB" id="9812134at2"/>
<dbReference type="InterPro" id="IPR036271">
    <property type="entry name" value="Tet_transcr_reg_TetR-rel_C_sf"/>
</dbReference>
<dbReference type="InterPro" id="IPR001647">
    <property type="entry name" value="HTH_TetR"/>
</dbReference>
<proteinExistence type="predicted"/>
<evidence type="ECO:0000256" key="1">
    <source>
        <dbReference type="ARBA" id="ARBA00022491"/>
    </source>
</evidence>